<sequence length="332" mass="37497">MTDSSSLQFPVEQINFGNTGLSISPIVVDCKLIEVKTVDTFQEKDKDELLPMLEYCYNRGLRTFEANEDNGVLLGEFLQKYEIDRKNVVIISKVDIPAPYDLEFMEAKEAQLTEQEGYLRNYIFKSVKELLNGVGTYIDILQIASFDPDLPKEELLNALNELVSRGEVLHTSAHPMNISEFTEWQHISDRHHWTKFVGWQLNYNLLHTSEEHQKIEFSKNEGIGILSWVPSDGGLGGKIVKSIGEPACPQRLSGMMDLKNLNLGQQEAYHSLQALSDRKQRPRAAIVTARALSIGCYPIVGCSSVKDVNQAIMATDTHLTPEDFKILELHLD</sequence>
<dbReference type="Proteomes" id="UP000187013">
    <property type="component" value="Unassembled WGS sequence"/>
</dbReference>
<reference evidence="3 4" key="1">
    <citation type="submission" date="2016-08" db="EMBL/GenBank/DDBJ databases">
        <title>Draft genome sequence of allopolyploid Zygosaccharomyces rouxii.</title>
        <authorList>
            <person name="Watanabe J."/>
            <person name="Uehara K."/>
            <person name="Mogi Y."/>
            <person name="Tsukioka Y."/>
        </authorList>
    </citation>
    <scope>NUCLEOTIDE SEQUENCE [LARGE SCALE GENOMIC DNA]</scope>
    <source>
        <strain evidence="3 4">NBRC 110957</strain>
    </source>
</reference>
<name>A0A1Q3AKN6_ZYGRO</name>
<dbReference type="PANTHER" id="PTHR43364">
    <property type="entry name" value="NADH-SPECIFIC METHYLGLYOXAL REDUCTASE-RELATED"/>
    <property type="match status" value="1"/>
</dbReference>
<dbReference type="PANTHER" id="PTHR43364:SF15">
    <property type="entry name" value="ARYL-ALCOHOL DEHYDROGENASE AAD16-RELATED"/>
    <property type="match status" value="1"/>
</dbReference>
<feature type="domain" description="NADP-dependent oxidoreductase" evidence="2">
    <location>
        <begin position="43"/>
        <end position="328"/>
    </location>
</feature>
<protein>
    <recommendedName>
        <fullName evidence="2">NADP-dependent oxidoreductase domain-containing protein</fullName>
    </recommendedName>
</protein>
<dbReference type="SUPFAM" id="SSF51430">
    <property type="entry name" value="NAD(P)-linked oxidoreductase"/>
    <property type="match status" value="1"/>
</dbReference>
<dbReference type="GO" id="GO:0016491">
    <property type="term" value="F:oxidoreductase activity"/>
    <property type="evidence" value="ECO:0007669"/>
    <property type="project" value="UniProtKB-KW"/>
</dbReference>
<evidence type="ECO:0000313" key="3">
    <source>
        <dbReference type="EMBL" id="GAV56326.1"/>
    </source>
</evidence>
<dbReference type="InterPro" id="IPR036812">
    <property type="entry name" value="NAD(P)_OxRdtase_dom_sf"/>
</dbReference>
<dbReference type="InterPro" id="IPR050523">
    <property type="entry name" value="AKR_Detox_Biosynth"/>
</dbReference>
<dbReference type="AlphaFoldDB" id="A0A1Q3AKN6"/>
<organism evidence="3 4">
    <name type="scientific">Zygosaccharomyces rouxii</name>
    <dbReference type="NCBI Taxonomy" id="4956"/>
    <lineage>
        <taxon>Eukaryota</taxon>
        <taxon>Fungi</taxon>
        <taxon>Dikarya</taxon>
        <taxon>Ascomycota</taxon>
        <taxon>Saccharomycotina</taxon>
        <taxon>Saccharomycetes</taxon>
        <taxon>Saccharomycetales</taxon>
        <taxon>Saccharomycetaceae</taxon>
        <taxon>Zygosaccharomyces</taxon>
    </lineage>
</organism>
<dbReference type="InterPro" id="IPR023210">
    <property type="entry name" value="NADP_OxRdtase_dom"/>
</dbReference>
<evidence type="ECO:0000256" key="1">
    <source>
        <dbReference type="ARBA" id="ARBA00023002"/>
    </source>
</evidence>
<accession>A0A1Q3AKN6</accession>
<keyword evidence="1" id="KW-0560">Oxidoreductase</keyword>
<dbReference type="Pfam" id="PF00248">
    <property type="entry name" value="Aldo_ket_red"/>
    <property type="match status" value="1"/>
</dbReference>
<evidence type="ECO:0000259" key="2">
    <source>
        <dbReference type="Pfam" id="PF00248"/>
    </source>
</evidence>
<proteinExistence type="predicted"/>
<gene>
    <name evidence="3" type="ORF">ZYGR_0BB01030</name>
</gene>
<comment type="caution">
    <text evidence="3">The sequence shown here is derived from an EMBL/GenBank/DDBJ whole genome shotgun (WGS) entry which is preliminary data.</text>
</comment>
<dbReference type="Gene3D" id="3.20.20.100">
    <property type="entry name" value="NADP-dependent oxidoreductase domain"/>
    <property type="match status" value="1"/>
</dbReference>
<dbReference type="EMBL" id="BDGX01000054">
    <property type="protein sequence ID" value="GAV56326.1"/>
    <property type="molecule type" value="Genomic_DNA"/>
</dbReference>
<evidence type="ECO:0000313" key="4">
    <source>
        <dbReference type="Proteomes" id="UP000187013"/>
    </source>
</evidence>
<dbReference type="OrthoDB" id="37537at2759"/>